<evidence type="ECO:0000313" key="2">
    <source>
        <dbReference type="EMBL" id="CEG11549.1"/>
    </source>
</evidence>
<dbReference type="InterPro" id="IPR011579">
    <property type="entry name" value="ATPase_dom"/>
</dbReference>
<dbReference type="InterPro" id="IPR036388">
    <property type="entry name" value="WH-like_DNA-bd_sf"/>
</dbReference>
<accession>A0A098E7Q2</accession>
<dbReference type="SMART" id="SM00382">
    <property type="entry name" value="AAA"/>
    <property type="match status" value="1"/>
</dbReference>
<feature type="domain" description="AAA+ ATPase" evidence="1">
    <location>
        <begin position="31"/>
        <end position="224"/>
    </location>
</feature>
<dbReference type="InterPro" id="IPR027417">
    <property type="entry name" value="P-loop_NTPase"/>
</dbReference>
<dbReference type="EMBL" id="CCXY01000059">
    <property type="protein sequence ID" value="CEG11549.1"/>
    <property type="molecule type" value="Genomic_DNA"/>
</dbReference>
<proteinExistence type="predicted"/>
<dbReference type="Pfam" id="PF21690">
    <property type="entry name" value="MJ1010-like_2nd"/>
    <property type="match status" value="1"/>
</dbReference>
<dbReference type="Gene3D" id="3.40.50.300">
    <property type="entry name" value="P-loop containing nucleotide triphosphate hydrolases"/>
    <property type="match status" value="1"/>
</dbReference>
<dbReference type="Pfam" id="PF01637">
    <property type="entry name" value="ATPase_2"/>
    <property type="match status" value="1"/>
</dbReference>
<dbReference type="AlphaFoldDB" id="A0A098E7Q2"/>
<organism evidence="2">
    <name type="scientific">groundwater metagenome</name>
    <dbReference type="NCBI Taxonomy" id="717931"/>
    <lineage>
        <taxon>unclassified sequences</taxon>
        <taxon>metagenomes</taxon>
        <taxon>ecological metagenomes</taxon>
    </lineage>
</organism>
<dbReference type="InterPro" id="IPR049081">
    <property type="entry name" value="MJ1010-like_2nd"/>
</dbReference>
<dbReference type="PANTHER" id="PTHR34301">
    <property type="entry name" value="DNA-BINDING PROTEIN-RELATED"/>
    <property type="match status" value="1"/>
</dbReference>
<gene>
    <name evidence="2" type="ORF">MSIBF_A1510015</name>
</gene>
<sequence length="375" mass="43833">MNTTKKFEYNIEFFDREKEKQEILHVLMTEPQLINFIYGPINSGKTTLITNLIKNLPDNYIVFYINLRGKSVVKYGEFIRVLFTIEEKGLLKKIKNIFTKILKHVTSAGEKTLYKYAGIPVDKDLLETFFKEKSNEDVFNYLEEYFKNISKHKTPVLIIDELQVISDLEINGKAIYKLFNFLIRLTKELHICHVFTLSSDSLFIEKVYNEAILKNRCRYLLVDDFDEKTARKFLEKYGFAEEEIKLANDCVGGKPALLTTMIDEKKIGRGIKDYVEKGLADSKEEIAQLLYYIKTIGVTIKYQGKDIDVNYEGTIEILKNFSGKEFYKYSVITPEHCYLVSKNILFVDTREKIIKPQTKFDLLAIRKILKEIDEI</sequence>
<dbReference type="Gene3D" id="1.10.10.10">
    <property type="entry name" value="Winged helix-like DNA-binding domain superfamily/Winged helix DNA-binding domain"/>
    <property type="match status" value="1"/>
</dbReference>
<reference evidence="2" key="1">
    <citation type="submission" date="2014-09" db="EMBL/GenBank/DDBJ databases">
        <authorList>
            <person name="Probst J Alexander"/>
        </authorList>
    </citation>
    <scope>NUCLEOTIDE SEQUENCE</scope>
</reference>
<protein>
    <recommendedName>
        <fullName evidence="1">AAA+ ATPase domain-containing protein</fullName>
    </recommendedName>
</protein>
<dbReference type="PANTHER" id="PTHR34301:SF8">
    <property type="entry name" value="ATPASE DOMAIN-CONTAINING PROTEIN"/>
    <property type="match status" value="1"/>
</dbReference>
<evidence type="ECO:0000259" key="1">
    <source>
        <dbReference type="SMART" id="SM00382"/>
    </source>
</evidence>
<dbReference type="SUPFAM" id="SSF52540">
    <property type="entry name" value="P-loop containing nucleoside triphosphate hydrolases"/>
    <property type="match status" value="1"/>
</dbReference>
<name>A0A098E7Q2_9ZZZZ</name>
<dbReference type="GO" id="GO:0005524">
    <property type="term" value="F:ATP binding"/>
    <property type="evidence" value="ECO:0007669"/>
    <property type="project" value="InterPro"/>
</dbReference>
<dbReference type="InterPro" id="IPR003593">
    <property type="entry name" value="AAA+_ATPase"/>
</dbReference>